<dbReference type="Proteomes" id="UP000036513">
    <property type="component" value="Unassembled WGS sequence"/>
</dbReference>
<dbReference type="STRING" id="37916.MCHLDSM_03733"/>
<name>A0A0J6VVY6_9MYCO</name>
<dbReference type="AlphaFoldDB" id="A0A0J6VVY6"/>
<proteinExistence type="predicted"/>
<keyword evidence="3" id="KW-1185">Reference proteome</keyword>
<reference evidence="2 3" key="1">
    <citation type="journal article" date="2015" name="Genome Biol. Evol.">
        <title>Characterization of Three Mycobacterium spp. with Potential Use in Bioremediation by Genome Sequencing and Comparative Genomics.</title>
        <authorList>
            <person name="Das S."/>
            <person name="Pettersson B.M."/>
            <person name="Behra P.R."/>
            <person name="Ramesh M."/>
            <person name="Dasgupta S."/>
            <person name="Bhattacharya A."/>
            <person name="Kirsebom L.A."/>
        </authorList>
    </citation>
    <scope>NUCLEOTIDE SEQUENCE [LARGE SCALE GENOMIC DNA]</scope>
    <source>
        <strain evidence="2 3">DSM 43826</strain>
    </source>
</reference>
<protein>
    <submittedName>
        <fullName evidence="2">Uncharacterized protein</fullName>
    </submittedName>
</protein>
<comment type="caution">
    <text evidence="2">The sequence shown here is derived from an EMBL/GenBank/DDBJ whole genome shotgun (WGS) entry which is preliminary data.</text>
</comment>
<organism evidence="2 3">
    <name type="scientific">Mycolicibacterium chlorophenolicum</name>
    <dbReference type="NCBI Taxonomy" id="37916"/>
    <lineage>
        <taxon>Bacteria</taxon>
        <taxon>Bacillati</taxon>
        <taxon>Actinomycetota</taxon>
        <taxon>Actinomycetes</taxon>
        <taxon>Mycobacteriales</taxon>
        <taxon>Mycobacteriaceae</taxon>
        <taxon>Mycolicibacterium</taxon>
    </lineage>
</organism>
<feature type="compositionally biased region" description="Polar residues" evidence="1">
    <location>
        <begin position="1"/>
        <end position="12"/>
    </location>
</feature>
<sequence length="47" mass="4709">MTTSRWPDTATSAAPVEPLGTPDAGLARDLPSTSAGVNGSGLANLRQ</sequence>
<accession>A0A0J6VVY6</accession>
<dbReference type="RefSeq" id="WP_156455060.1">
    <property type="nucleotide sequence ID" value="NZ_JYNL01000035.1"/>
</dbReference>
<gene>
    <name evidence="2" type="ORF">MCHLDSM_03733</name>
</gene>
<evidence type="ECO:0000313" key="2">
    <source>
        <dbReference type="EMBL" id="KMO74294.1"/>
    </source>
</evidence>
<dbReference type="EMBL" id="JYNL01000035">
    <property type="protein sequence ID" value="KMO74294.1"/>
    <property type="molecule type" value="Genomic_DNA"/>
</dbReference>
<evidence type="ECO:0000256" key="1">
    <source>
        <dbReference type="SAM" id="MobiDB-lite"/>
    </source>
</evidence>
<feature type="region of interest" description="Disordered" evidence="1">
    <location>
        <begin position="1"/>
        <end position="47"/>
    </location>
</feature>
<evidence type="ECO:0000313" key="3">
    <source>
        <dbReference type="Proteomes" id="UP000036513"/>
    </source>
</evidence>